<feature type="region of interest" description="Disordered" evidence="1">
    <location>
        <begin position="332"/>
        <end position="355"/>
    </location>
</feature>
<name>A0ABS8ZSM4_9PSEU</name>
<dbReference type="Pfam" id="PF13830">
    <property type="entry name" value="DUF4192"/>
    <property type="match status" value="1"/>
</dbReference>
<accession>A0ABS8ZSM4</accession>
<comment type="caution">
    <text evidence="2">The sequence shown here is derived from an EMBL/GenBank/DDBJ whole genome shotgun (WGS) entry which is preliminary data.</text>
</comment>
<organism evidence="2 3">
    <name type="scientific">Kibdelosporangium philippinense</name>
    <dbReference type="NCBI Taxonomy" id="211113"/>
    <lineage>
        <taxon>Bacteria</taxon>
        <taxon>Bacillati</taxon>
        <taxon>Actinomycetota</taxon>
        <taxon>Actinomycetes</taxon>
        <taxon>Pseudonocardiales</taxon>
        <taxon>Pseudonocardiaceae</taxon>
        <taxon>Kibdelosporangium</taxon>
    </lineage>
</organism>
<proteinExistence type="predicted"/>
<dbReference type="EMBL" id="JAJVCN010000004">
    <property type="protein sequence ID" value="MCE7009611.1"/>
    <property type="molecule type" value="Genomic_DNA"/>
</dbReference>
<dbReference type="InterPro" id="IPR025447">
    <property type="entry name" value="DUF4192"/>
</dbReference>
<evidence type="ECO:0000256" key="1">
    <source>
        <dbReference type="SAM" id="MobiDB-lite"/>
    </source>
</evidence>
<dbReference type="RefSeq" id="WP_233731143.1">
    <property type="nucleotide sequence ID" value="NZ_JAJVCN010000004.1"/>
</dbReference>
<evidence type="ECO:0000313" key="3">
    <source>
        <dbReference type="Proteomes" id="UP001521150"/>
    </source>
</evidence>
<protein>
    <submittedName>
        <fullName evidence="2">DUF4192 domain-containing protein</fullName>
    </submittedName>
</protein>
<keyword evidence="3" id="KW-1185">Reference proteome</keyword>
<reference evidence="2 3" key="1">
    <citation type="submission" date="2021-12" db="EMBL/GenBank/DDBJ databases">
        <title>Genome sequence of Kibdelosporangium philippinense ATCC 49844.</title>
        <authorList>
            <person name="Fedorov E.A."/>
            <person name="Omeragic M."/>
            <person name="Shalygina K.F."/>
            <person name="Maclea K.S."/>
        </authorList>
    </citation>
    <scope>NUCLEOTIDE SEQUENCE [LARGE SCALE GENOMIC DNA]</scope>
    <source>
        <strain evidence="2 3">ATCC 49844</strain>
    </source>
</reference>
<sequence length="355" mass="38393">MQTKQRPLIPIRDTGELIAAVPYLLGFRPAESVVVCVYSGTARAQVTACLRADVPSPELYHALAMQLRDPILRANSCGVSVVVVCDGEARPEEPLPHSRLVDIIGVVFAASGVMVHHAFWVPEIKANLMWWCYMHVDCNGSIPDPSSSMLAAAAAAVGVVTYDSKEELRATLEPADRSPLPQRAERIKAALELNQNEARSRQLIDELVAEAREGTWTLGEDRLVELGVAFSNFRVRDGCMRPEVTSIGHPIEQLWTEITRALPAPYRAEPACLLALTAFLRGDGVLAGVAVDVALQANADHTFANLMRSSMDCGLPPAMVAQAVADAFAGPPPDETAVENPPICGNPINTEREFQ</sequence>
<dbReference type="Proteomes" id="UP001521150">
    <property type="component" value="Unassembled WGS sequence"/>
</dbReference>
<gene>
    <name evidence="2" type="ORF">LWC34_43405</name>
</gene>
<evidence type="ECO:0000313" key="2">
    <source>
        <dbReference type="EMBL" id="MCE7009611.1"/>
    </source>
</evidence>